<sequence>MGRSAKIYLAPQTPVRTGNLEYRGIRRSILKLLKQVALGLENQMQATAEHKPLREIVLSPEAAMNMFVSLSFRVTKSCWTRHKQTELRAPVSELAAYNEHLLRLLRRNQDMEIAQNLILDVLNTATHTFRPGNPKAASIIELREINERNICEETLESETGSIENTIASSSTNPPPAAVENNLEIPIFCFQGFETQKIPRVFIDCTSPESNIARSPLTRYCYVYNSEKSWSE</sequence>
<evidence type="ECO:0000313" key="2">
    <source>
        <dbReference type="Proteomes" id="UP000184304"/>
    </source>
</evidence>
<gene>
    <name evidence="1" type="ORF">ASPTUDRAFT_186724</name>
</gene>
<reference evidence="2" key="1">
    <citation type="journal article" date="2017" name="Genome Biol.">
        <title>Comparative genomics reveals high biological diversity and specific adaptations in the industrially and medically important fungal genus Aspergillus.</title>
        <authorList>
            <person name="de Vries R.P."/>
            <person name="Riley R."/>
            <person name="Wiebenga A."/>
            <person name="Aguilar-Osorio G."/>
            <person name="Amillis S."/>
            <person name="Uchima C.A."/>
            <person name="Anderluh G."/>
            <person name="Asadollahi M."/>
            <person name="Askin M."/>
            <person name="Barry K."/>
            <person name="Battaglia E."/>
            <person name="Bayram O."/>
            <person name="Benocci T."/>
            <person name="Braus-Stromeyer S.A."/>
            <person name="Caldana C."/>
            <person name="Canovas D."/>
            <person name="Cerqueira G.C."/>
            <person name="Chen F."/>
            <person name="Chen W."/>
            <person name="Choi C."/>
            <person name="Clum A."/>
            <person name="Dos Santos R.A."/>
            <person name="Damasio A.R."/>
            <person name="Diallinas G."/>
            <person name="Emri T."/>
            <person name="Fekete E."/>
            <person name="Flipphi M."/>
            <person name="Freyberg S."/>
            <person name="Gallo A."/>
            <person name="Gournas C."/>
            <person name="Habgood R."/>
            <person name="Hainaut M."/>
            <person name="Harispe M.L."/>
            <person name="Henrissat B."/>
            <person name="Hilden K.S."/>
            <person name="Hope R."/>
            <person name="Hossain A."/>
            <person name="Karabika E."/>
            <person name="Karaffa L."/>
            <person name="Karanyi Z."/>
            <person name="Krasevec N."/>
            <person name="Kuo A."/>
            <person name="Kusch H."/>
            <person name="LaButti K."/>
            <person name="Lagendijk E.L."/>
            <person name="Lapidus A."/>
            <person name="Levasseur A."/>
            <person name="Lindquist E."/>
            <person name="Lipzen A."/>
            <person name="Logrieco A.F."/>
            <person name="MacCabe A."/>
            <person name="Maekelae M.R."/>
            <person name="Malavazi I."/>
            <person name="Melin P."/>
            <person name="Meyer V."/>
            <person name="Mielnichuk N."/>
            <person name="Miskei M."/>
            <person name="Molnar A.P."/>
            <person name="Mule G."/>
            <person name="Ngan C.Y."/>
            <person name="Orejas M."/>
            <person name="Orosz E."/>
            <person name="Ouedraogo J.P."/>
            <person name="Overkamp K.M."/>
            <person name="Park H.-S."/>
            <person name="Perrone G."/>
            <person name="Piumi F."/>
            <person name="Punt P.J."/>
            <person name="Ram A.F."/>
            <person name="Ramon A."/>
            <person name="Rauscher S."/>
            <person name="Record E."/>
            <person name="Riano-Pachon D.M."/>
            <person name="Robert V."/>
            <person name="Roehrig J."/>
            <person name="Ruller R."/>
            <person name="Salamov A."/>
            <person name="Salih N.S."/>
            <person name="Samson R.A."/>
            <person name="Sandor E."/>
            <person name="Sanguinetti M."/>
            <person name="Schuetze T."/>
            <person name="Sepcic K."/>
            <person name="Shelest E."/>
            <person name="Sherlock G."/>
            <person name="Sophianopoulou V."/>
            <person name="Squina F.M."/>
            <person name="Sun H."/>
            <person name="Susca A."/>
            <person name="Todd R.B."/>
            <person name="Tsang A."/>
            <person name="Unkles S.E."/>
            <person name="van de Wiele N."/>
            <person name="van Rossen-Uffink D."/>
            <person name="Oliveira J.V."/>
            <person name="Vesth T.C."/>
            <person name="Visser J."/>
            <person name="Yu J.-H."/>
            <person name="Zhou M."/>
            <person name="Andersen M.R."/>
            <person name="Archer D.B."/>
            <person name="Baker S.E."/>
            <person name="Benoit I."/>
            <person name="Brakhage A.A."/>
            <person name="Braus G.H."/>
            <person name="Fischer R."/>
            <person name="Frisvad J.C."/>
            <person name="Goldman G.H."/>
            <person name="Houbraken J."/>
            <person name="Oakley B."/>
            <person name="Pocsi I."/>
            <person name="Scazzocchio C."/>
            <person name="Seiboth B."/>
            <person name="vanKuyk P.A."/>
            <person name="Wortman J."/>
            <person name="Dyer P.S."/>
            <person name="Grigoriev I.V."/>
        </authorList>
    </citation>
    <scope>NUCLEOTIDE SEQUENCE [LARGE SCALE GENOMIC DNA]</scope>
    <source>
        <strain evidence="2">CBS 134.48</strain>
    </source>
</reference>
<organism evidence="1 2">
    <name type="scientific">Aspergillus tubingensis (strain CBS 134.48)</name>
    <dbReference type="NCBI Taxonomy" id="767770"/>
    <lineage>
        <taxon>Eukaryota</taxon>
        <taxon>Fungi</taxon>
        <taxon>Dikarya</taxon>
        <taxon>Ascomycota</taxon>
        <taxon>Pezizomycotina</taxon>
        <taxon>Eurotiomycetes</taxon>
        <taxon>Eurotiomycetidae</taxon>
        <taxon>Eurotiales</taxon>
        <taxon>Aspergillaceae</taxon>
        <taxon>Aspergillus</taxon>
        <taxon>Aspergillus subgen. Circumdati</taxon>
    </lineage>
</organism>
<protein>
    <submittedName>
        <fullName evidence="1">Uncharacterized protein</fullName>
    </submittedName>
</protein>
<keyword evidence="2" id="KW-1185">Reference proteome</keyword>
<dbReference type="Proteomes" id="UP000184304">
    <property type="component" value="Unassembled WGS sequence"/>
</dbReference>
<dbReference type="VEuPathDB" id="FungiDB:ASPTUDRAFT_186724"/>
<evidence type="ECO:0000313" key="1">
    <source>
        <dbReference type="EMBL" id="OJI90937.1"/>
    </source>
</evidence>
<dbReference type="OrthoDB" id="1911848at2759"/>
<dbReference type="EMBL" id="KV878176">
    <property type="protein sequence ID" value="OJI90937.1"/>
    <property type="molecule type" value="Genomic_DNA"/>
</dbReference>
<accession>A0A1L9NNV9</accession>
<proteinExistence type="predicted"/>
<name>A0A1L9NNV9_ASPTC</name>
<dbReference type="AlphaFoldDB" id="A0A1L9NNV9"/>